<gene>
    <name evidence="1" type="ORF">GCM10007854_06890</name>
</gene>
<proteinExistence type="predicted"/>
<dbReference type="EMBL" id="BSNJ01000001">
    <property type="protein sequence ID" value="GLQ19734.1"/>
    <property type="molecule type" value="Genomic_DNA"/>
</dbReference>
<evidence type="ECO:0000313" key="2">
    <source>
        <dbReference type="Proteomes" id="UP001161390"/>
    </source>
</evidence>
<reference evidence="1" key="2">
    <citation type="submission" date="2023-01" db="EMBL/GenBank/DDBJ databases">
        <title>Draft genome sequence of Algimonas porphyrae strain NBRC 108216.</title>
        <authorList>
            <person name="Sun Q."/>
            <person name="Mori K."/>
        </authorList>
    </citation>
    <scope>NUCLEOTIDE SEQUENCE</scope>
    <source>
        <strain evidence="1">NBRC 108216</strain>
    </source>
</reference>
<organism evidence="1 2">
    <name type="scientific">Algimonas porphyrae</name>
    <dbReference type="NCBI Taxonomy" id="1128113"/>
    <lineage>
        <taxon>Bacteria</taxon>
        <taxon>Pseudomonadati</taxon>
        <taxon>Pseudomonadota</taxon>
        <taxon>Alphaproteobacteria</taxon>
        <taxon>Maricaulales</taxon>
        <taxon>Robiginitomaculaceae</taxon>
        <taxon>Algimonas</taxon>
    </lineage>
</organism>
<dbReference type="PROSITE" id="PS51257">
    <property type="entry name" value="PROKAR_LIPOPROTEIN"/>
    <property type="match status" value="1"/>
</dbReference>
<keyword evidence="2" id="KW-1185">Reference proteome</keyword>
<dbReference type="Proteomes" id="UP001161390">
    <property type="component" value="Unassembled WGS sequence"/>
</dbReference>
<accession>A0ABQ5UXT5</accession>
<evidence type="ECO:0008006" key="3">
    <source>
        <dbReference type="Google" id="ProtNLM"/>
    </source>
</evidence>
<name>A0ABQ5UXT5_9PROT</name>
<sequence length="207" mass="22927">MSRQSGRSYDDNWLSMKKLLIFAVIGALAVSGCRSTAEVFEIGEAGERNVGPCPRAFALYDAARIVEFRGEGQRYDNVGFTGEISKVTSLCRYVGDNPITGDVTITFDLGRGPATDGQRDAVYQYWVAVTRKNIAVIDKQTFPLRVTFPEGSDRIRVTKTVEDFSISRVSDTTSGENFEIIVGFEVTPEQRAFNNEGRRFRVNAGQG</sequence>
<evidence type="ECO:0000313" key="1">
    <source>
        <dbReference type="EMBL" id="GLQ19734.1"/>
    </source>
</evidence>
<reference evidence="1" key="1">
    <citation type="journal article" date="2014" name="Int. J. Syst. Evol. Microbiol.">
        <title>Complete genome of a new Firmicutes species belonging to the dominant human colonic microbiota ('Ruminococcus bicirculans') reveals two chromosomes and a selective capacity to utilize plant glucans.</title>
        <authorList>
            <consortium name="NISC Comparative Sequencing Program"/>
            <person name="Wegmann U."/>
            <person name="Louis P."/>
            <person name="Goesmann A."/>
            <person name="Henrissat B."/>
            <person name="Duncan S.H."/>
            <person name="Flint H.J."/>
        </authorList>
    </citation>
    <scope>NUCLEOTIDE SEQUENCE</scope>
    <source>
        <strain evidence="1">NBRC 108216</strain>
    </source>
</reference>
<comment type="caution">
    <text evidence="1">The sequence shown here is derived from an EMBL/GenBank/DDBJ whole genome shotgun (WGS) entry which is preliminary data.</text>
</comment>
<protein>
    <recommendedName>
        <fullName evidence="3">Tat pathway signal sequence domain protein</fullName>
    </recommendedName>
</protein>